<dbReference type="RefSeq" id="WP_119656154.1">
    <property type="nucleotide sequence ID" value="NZ_JBHUOI010000073.1"/>
</dbReference>
<evidence type="ECO:0000313" key="2">
    <source>
        <dbReference type="EMBL" id="RIY09274.1"/>
    </source>
</evidence>
<organism evidence="2 3">
    <name type="scientific">Hymenobacter rubripertinctus</name>
    <dbReference type="NCBI Taxonomy" id="2029981"/>
    <lineage>
        <taxon>Bacteria</taxon>
        <taxon>Pseudomonadati</taxon>
        <taxon>Bacteroidota</taxon>
        <taxon>Cytophagia</taxon>
        <taxon>Cytophagales</taxon>
        <taxon>Hymenobacteraceae</taxon>
        <taxon>Hymenobacter</taxon>
    </lineage>
</organism>
<dbReference type="Pfam" id="PF10677">
    <property type="entry name" value="DUF2490"/>
    <property type="match status" value="1"/>
</dbReference>
<dbReference type="OrthoDB" id="1118734at2"/>
<dbReference type="AlphaFoldDB" id="A0A418QVV2"/>
<reference evidence="2 3" key="2">
    <citation type="submission" date="2019-01" db="EMBL/GenBank/DDBJ databases">
        <title>Hymenobacter humicola sp. nov., isolated from soils in Antarctica.</title>
        <authorList>
            <person name="Sedlacek I."/>
            <person name="Holochova P."/>
            <person name="Kralova S."/>
            <person name="Pantucek R."/>
            <person name="Stankova E."/>
            <person name="Vrbovska V."/>
            <person name="Kristofova L."/>
            <person name="Svec P."/>
            <person name="Busse H.-J."/>
        </authorList>
    </citation>
    <scope>NUCLEOTIDE SEQUENCE [LARGE SCALE GENOMIC DNA]</scope>
    <source>
        <strain evidence="2 3">CCM 8852</strain>
    </source>
</reference>
<feature type="chain" id="PRO_5019202808" evidence="1">
    <location>
        <begin position="20"/>
        <end position="233"/>
    </location>
</feature>
<sequence length="233" mass="27345">MPRTRLFLLLLLLPLAHLAGGQTLHQPGYWLRAYLRVKLTDRWTWHSELDERRLLRPGRQWQLITHQHLHYRLATPLAVGLGLSYSRQPPVSGGPALQEGRGFAEATLTTPLSQRVHLLSRLRLEQRWLEPAATELPAPWTTRARLRYRLQTDWQLADRWKLRASDELLLNPNSFDQNRLYAGTEHQLGAGFAAELGYLWLYQRRYHRPDYLDRHVLRLTLSKDLLLHRPPQS</sequence>
<keyword evidence="1" id="KW-0732">Signal</keyword>
<protein>
    <submittedName>
        <fullName evidence="2">DUF2490 domain-containing protein</fullName>
    </submittedName>
</protein>
<dbReference type="InterPro" id="IPR019619">
    <property type="entry name" value="DUF2490"/>
</dbReference>
<gene>
    <name evidence="2" type="ORF">D0T11_12660</name>
</gene>
<evidence type="ECO:0000256" key="1">
    <source>
        <dbReference type="SAM" id="SignalP"/>
    </source>
</evidence>
<keyword evidence="3" id="KW-1185">Reference proteome</keyword>
<dbReference type="Proteomes" id="UP000284250">
    <property type="component" value="Unassembled WGS sequence"/>
</dbReference>
<proteinExistence type="predicted"/>
<comment type="caution">
    <text evidence="2">The sequence shown here is derived from an EMBL/GenBank/DDBJ whole genome shotgun (WGS) entry which is preliminary data.</text>
</comment>
<feature type="signal peptide" evidence="1">
    <location>
        <begin position="1"/>
        <end position="19"/>
    </location>
</feature>
<dbReference type="EMBL" id="QYCN01000017">
    <property type="protein sequence ID" value="RIY09274.1"/>
    <property type="molecule type" value="Genomic_DNA"/>
</dbReference>
<reference evidence="2 3" key="1">
    <citation type="submission" date="2018-09" db="EMBL/GenBank/DDBJ databases">
        <authorList>
            <person name="Zeman M."/>
            <person name="Pardy F."/>
        </authorList>
    </citation>
    <scope>NUCLEOTIDE SEQUENCE [LARGE SCALE GENOMIC DNA]</scope>
    <source>
        <strain evidence="2 3">CCM 8852</strain>
    </source>
</reference>
<name>A0A418QVV2_9BACT</name>
<accession>A0A418QVV2</accession>
<evidence type="ECO:0000313" key="3">
    <source>
        <dbReference type="Proteomes" id="UP000284250"/>
    </source>
</evidence>